<dbReference type="EMBL" id="JYDL01000059">
    <property type="protein sequence ID" value="KRX19443.1"/>
    <property type="molecule type" value="Genomic_DNA"/>
</dbReference>
<sequence length="57" mass="6532">MTGESVVFHPSGQPRVLQSWYEDPSSPNGRLREACFSCGETAILDHLWRKWCQGPRK</sequence>
<organism evidence="1 2">
    <name type="scientific">Trichinella nelsoni</name>
    <dbReference type="NCBI Taxonomy" id="6336"/>
    <lineage>
        <taxon>Eukaryota</taxon>
        <taxon>Metazoa</taxon>
        <taxon>Ecdysozoa</taxon>
        <taxon>Nematoda</taxon>
        <taxon>Enoplea</taxon>
        <taxon>Dorylaimia</taxon>
        <taxon>Trichinellida</taxon>
        <taxon>Trichinellidae</taxon>
        <taxon>Trichinella</taxon>
    </lineage>
</organism>
<evidence type="ECO:0000313" key="1">
    <source>
        <dbReference type="EMBL" id="KRX19443.1"/>
    </source>
</evidence>
<evidence type="ECO:0000313" key="2">
    <source>
        <dbReference type="Proteomes" id="UP000054630"/>
    </source>
</evidence>
<name>A0A0V0RY49_9BILA</name>
<reference evidence="1 2" key="1">
    <citation type="submission" date="2015-01" db="EMBL/GenBank/DDBJ databases">
        <title>Evolution of Trichinella species and genotypes.</title>
        <authorList>
            <person name="Korhonen P.K."/>
            <person name="Edoardo P."/>
            <person name="Giuseppe L.R."/>
            <person name="Gasser R.B."/>
        </authorList>
    </citation>
    <scope>NUCLEOTIDE SEQUENCE [LARGE SCALE GENOMIC DNA]</scope>
    <source>
        <strain evidence="1">ISS37</strain>
    </source>
</reference>
<protein>
    <submittedName>
        <fullName evidence="1">Uncharacterized protein</fullName>
    </submittedName>
</protein>
<dbReference type="AlphaFoldDB" id="A0A0V0RY49"/>
<gene>
    <name evidence="1" type="ORF">T07_14271</name>
</gene>
<dbReference type="Proteomes" id="UP000054630">
    <property type="component" value="Unassembled WGS sequence"/>
</dbReference>
<accession>A0A0V0RY49</accession>
<proteinExistence type="predicted"/>
<keyword evidence="2" id="KW-1185">Reference proteome</keyword>
<comment type="caution">
    <text evidence="1">The sequence shown here is derived from an EMBL/GenBank/DDBJ whole genome shotgun (WGS) entry which is preliminary data.</text>
</comment>